<gene>
    <name evidence="1" type="ORF">FB192DRAFT_1259333</name>
</gene>
<feature type="non-terminal residue" evidence="1">
    <location>
        <position position="111"/>
    </location>
</feature>
<name>A0A8H4BFA2_MUCCL</name>
<sequence length="111" mass="12440">RVGAVALEVEYNKISSCHTFEIFSFYSEENVHVLLRMDILSKINIGLGGLVSQHGFQTGPRMTTDPINDSIKPNNHPFGNDEERALFAKLLNDSLLKNSRIHTVYTVSSSF</sequence>
<protein>
    <submittedName>
        <fullName evidence="1">Uncharacterized protein</fullName>
    </submittedName>
</protein>
<evidence type="ECO:0000313" key="2">
    <source>
        <dbReference type="Proteomes" id="UP000469890"/>
    </source>
</evidence>
<comment type="caution">
    <text evidence="1">The sequence shown here is derived from an EMBL/GenBank/DDBJ whole genome shotgun (WGS) entry which is preliminary data.</text>
</comment>
<accession>A0A8H4BFA2</accession>
<feature type="non-terminal residue" evidence="1">
    <location>
        <position position="1"/>
    </location>
</feature>
<dbReference type="Proteomes" id="UP000469890">
    <property type="component" value="Unassembled WGS sequence"/>
</dbReference>
<dbReference type="EMBL" id="JAAECE010000005">
    <property type="protein sequence ID" value="KAF1801224.1"/>
    <property type="molecule type" value="Genomic_DNA"/>
</dbReference>
<proteinExistence type="predicted"/>
<dbReference type="AlphaFoldDB" id="A0A8H4BFA2"/>
<evidence type="ECO:0000313" key="1">
    <source>
        <dbReference type="EMBL" id="KAF1801224.1"/>
    </source>
</evidence>
<reference evidence="1 2" key="1">
    <citation type="submission" date="2019-09" db="EMBL/GenBank/DDBJ databases">
        <authorList>
            <consortium name="DOE Joint Genome Institute"/>
            <person name="Mondo S.J."/>
            <person name="Navarro-Mendoza M.I."/>
            <person name="Perez-Arques C."/>
            <person name="Panchal S."/>
            <person name="Nicolas F.E."/>
            <person name="Ganguly P."/>
            <person name="Pangilinan J."/>
            <person name="Grigoriev I."/>
            <person name="Heitman J."/>
            <person name="Sanya K."/>
            <person name="Garre V."/>
        </authorList>
    </citation>
    <scope>NUCLEOTIDE SEQUENCE [LARGE SCALE GENOMIC DNA]</scope>
    <source>
        <strain evidence="1 2">MU402</strain>
    </source>
</reference>
<organism evidence="1 2">
    <name type="scientific">Mucor circinelloides f. lusitanicus</name>
    <name type="common">Mucor racemosus var. lusitanicus</name>
    <dbReference type="NCBI Taxonomy" id="29924"/>
    <lineage>
        <taxon>Eukaryota</taxon>
        <taxon>Fungi</taxon>
        <taxon>Fungi incertae sedis</taxon>
        <taxon>Mucoromycota</taxon>
        <taxon>Mucoromycotina</taxon>
        <taxon>Mucoromycetes</taxon>
        <taxon>Mucorales</taxon>
        <taxon>Mucorineae</taxon>
        <taxon>Mucoraceae</taxon>
        <taxon>Mucor</taxon>
    </lineage>
</organism>